<dbReference type="AlphaFoldDB" id="Q1N5L5"/>
<keyword evidence="1" id="KW-0472">Membrane</keyword>
<evidence type="ECO:0008006" key="4">
    <source>
        <dbReference type="Google" id="ProtNLM"/>
    </source>
</evidence>
<dbReference type="Proteomes" id="UP000004263">
    <property type="component" value="Unassembled WGS sequence"/>
</dbReference>
<dbReference type="STRING" id="207949.RED65_11054"/>
<name>Q1N5L5_9GAMM</name>
<feature type="transmembrane region" description="Helical" evidence="1">
    <location>
        <begin position="115"/>
        <end position="135"/>
    </location>
</feature>
<feature type="transmembrane region" description="Helical" evidence="1">
    <location>
        <begin position="219"/>
        <end position="240"/>
    </location>
</feature>
<dbReference type="NCBIfam" id="NF041646">
    <property type="entry name" value="VC0807_fam"/>
    <property type="match status" value="1"/>
</dbReference>
<keyword evidence="3" id="KW-1185">Reference proteome</keyword>
<sequence length="258" mass="28463">MTEMTQAGEKPKKESMLANILLNIVIPTFILMKGSENPWIAEKLVELDAKFGSHMAAVYDAHGIKLAIIIALAFPIIYGVKDFGRIHKVNVFSVLGVFSICLTGGIALLELDAKYIAIKEAAIPGILGLVTVLSMKTRFPLVKTFLYNDKILKVDKIELALEERHNRPEFDESLKIASYLVAASFFLSSFLNYVLAKWIVVSPSGTAAFNEELGKMTALSFPVIAIPATIVLMAALYYLFRSIKKLTGLSFEDVMVEP</sequence>
<dbReference type="HOGENOM" id="CLU_090906_0_0_6"/>
<feature type="transmembrane region" description="Helical" evidence="1">
    <location>
        <begin position="16"/>
        <end position="35"/>
    </location>
</feature>
<comment type="caution">
    <text evidence="2">The sequence shown here is derived from an EMBL/GenBank/DDBJ whole genome shotgun (WGS) entry which is preliminary data.</text>
</comment>
<accession>Q1N5L5</accession>
<feature type="transmembrane region" description="Helical" evidence="1">
    <location>
        <begin position="55"/>
        <end position="77"/>
    </location>
</feature>
<evidence type="ECO:0000313" key="3">
    <source>
        <dbReference type="Proteomes" id="UP000004263"/>
    </source>
</evidence>
<feature type="transmembrane region" description="Helical" evidence="1">
    <location>
        <begin position="176"/>
        <end position="199"/>
    </location>
</feature>
<dbReference type="RefSeq" id="WP_007017345.1">
    <property type="nucleotide sequence ID" value="NZ_CH724113.1"/>
</dbReference>
<keyword evidence="1" id="KW-0812">Transmembrane</keyword>
<dbReference type="PIRSF" id="PIRSF028137">
    <property type="entry name" value="UCP028137"/>
    <property type="match status" value="1"/>
</dbReference>
<gene>
    <name evidence="2" type="ORF">RED65_11054</name>
</gene>
<organism evidence="2 3">
    <name type="scientific">Bermanella marisrubri</name>
    <dbReference type="NCBI Taxonomy" id="207949"/>
    <lineage>
        <taxon>Bacteria</taxon>
        <taxon>Pseudomonadati</taxon>
        <taxon>Pseudomonadota</taxon>
        <taxon>Gammaproteobacteria</taxon>
        <taxon>Oceanospirillales</taxon>
        <taxon>Oceanospirillaceae</taxon>
        <taxon>Bermanella</taxon>
    </lineage>
</organism>
<proteinExistence type="predicted"/>
<reference evidence="2 3" key="1">
    <citation type="submission" date="2006-03" db="EMBL/GenBank/DDBJ databases">
        <authorList>
            <person name="Pinhassi J."/>
            <person name="Pedros-Alio C."/>
            <person name="Ferriera S."/>
            <person name="Johnson J."/>
            <person name="Kravitz S."/>
            <person name="Halpern A."/>
            <person name="Remington K."/>
            <person name="Beeson K."/>
            <person name="Tran B."/>
            <person name="Rogers Y.-H."/>
            <person name="Friedman R."/>
            <person name="Venter J.C."/>
        </authorList>
    </citation>
    <scope>NUCLEOTIDE SEQUENCE [LARGE SCALE GENOMIC DNA]</scope>
    <source>
        <strain evidence="2 3">RED65</strain>
    </source>
</reference>
<dbReference type="InterPro" id="IPR016870">
    <property type="entry name" value="UCP028137"/>
</dbReference>
<feature type="transmembrane region" description="Helical" evidence="1">
    <location>
        <begin position="89"/>
        <end position="109"/>
    </location>
</feature>
<protein>
    <recommendedName>
        <fullName evidence="4">MFS transporter</fullName>
    </recommendedName>
</protein>
<evidence type="ECO:0000313" key="2">
    <source>
        <dbReference type="EMBL" id="EAT13927.1"/>
    </source>
</evidence>
<evidence type="ECO:0000256" key="1">
    <source>
        <dbReference type="SAM" id="Phobius"/>
    </source>
</evidence>
<dbReference type="EMBL" id="AAQH01000001">
    <property type="protein sequence ID" value="EAT13927.1"/>
    <property type="molecule type" value="Genomic_DNA"/>
</dbReference>
<keyword evidence="1" id="KW-1133">Transmembrane helix</keyword>